<dbReference type="Pfam" id="PF09722">
    <property type="entry name" value="Xre_MbcA_ParS_C"/>
    <property type="match status" value="1"/>
</dbReference>
<protein>
    <recommendedName>
        <fullName evidence="1">Antitoxin Xre/MbcA/ParS-like toxin-binding domain-containing protein</fullName>
    </recommendedName>
</protein>
<evidence type="ECO:0000313" key="3">
    <source>
        <dbReference type="Proteomes" id="UP000387223"/>
    </source>
</evidence>
<reference evidence="2 3" key="1">
    <citation type="journal article" date="2019" name="J. Gen. Appl. Microbiol.">
        <title>Aerobic degradation of cis-dichloroethene by the marine bacterium Marinobacter salsuginis strain 5N-3.</title>
        <authorList>
            <person name="Inoue Y."/>
            <person name="Fukunaga Y."/>
            <person name="Katsumata H."/>
            <person name="Ohji S."/>
            <person name="Hosoyama A."/>
            <person name="Mori K."/>
            <person name="Ando K."/>
        </authorList>
    </citation>
    <scope>NUCLEOTIDE SEQUENCE [LARGE SCALE GENOMIC DNA]</scope>
    <source>
        <strain evidence="2 3">NBRC 109114</strain>
    </source>
</reference>
<dbReference type="Proteomes" id="UP000387223">
    <property type="component" value="Unassembled WGS sequence"/>
</dbReference>
<dbReference type="EMBL" id="BGZI01000047">
    <property type="protein sequence ID" value="GBO90515.1"/>
    <property type="molecule type" value="Genomic_DNA"/>
</dbReference>
<sequence length="63" mass="7145">MLDVARVLKAGEATWGSQEKSIEWLVSSVPALADNSPLNLMDTFEGRRWVMQTLRKIEYGDFS</sequence>
<evidence type="ECO:0000313" key="2">
    <source>
        <dbReference type="EMBL" id="GBO90515.1"/>
    </source>
</evidence>
<gene>
    <name evidence="2" type="ORF">MSSD14B_41830</name>
</gene>
<comment type="caution">
    <text evidence="2">The sequence shown here is derived from an EMBL/GenBank/DDBJ whole genome shotgun (WGS) entry which is preliminary data.</text>
</comment>
<feature type="domain" description="Antitoxin Xre/MbcA/ParS-like toxin-binding" evidence="1">
    <location>
        <begin position="10"/>
        <end position="60"/>
    </location>
</feature>
<accession>A0A5M3Q5U5</accession>
<dbReference type="InterPro" id="IPR024467">
    <property type="entry name" value="Xre/MbcA/ParS-like_toxin-bd"/>
</dbReference>
<organism evidence="2 3">
    <name type="scientific">Marinobacter salsuginis</name>
    <dbReference type="NCBI Taxonomy" id="418719"/>
    <lineage>
        <taxon>Bacteria</taxon>
        <taxon>Pseudomonadati</taxon>
        <taxon>Pseudomonadota</taxon>
        <taxon>Gammaproteobacteria</taxon>
        <taxon>Pseudomonadales</taxon>
        <taxon>Marinobacteraceae</taxon>
        <taxon>Marinobacter</taxon>
    </lineage>
</organism>
<evidence type="ECO:0000259" key="1">
    <source>
        <dbReference type="Pfam" id="PF09722"/>
    </source>
</evidence>
<proteinExistence type="predicted"/>
<name>A0A5M3Q5U5_9GAMM</name>
<dbReference type="AlphaFoldDB" id="A0A5M3Q5U5"/>